<dbReference type="GO" id="GO:0005737">
    <property type="term" value="C:cytoplasm"/>
    <property type="evidence" value="ECO:0007669"/>
    <property type="project" value="UniProtKB-SubCell"/>
</dbReference>
<comment type="similarity">
    <text evidence="2">Belongs to the UPF0456 family.</text>
</comment>
<accession>A0A4Y2FR32</accession>
<evidence type="ECO:0000313" key="5">
    <source>
        <dbReference type="EMBL" id="GBM42935.1"/>
    </source>
</evidence>
<evidence type="ECO:0000256" key="4">
    <source>
        <dbReference type="ARBA" id="ARBA00022490"/>
    </source>
</evidence>
<name>A0A4Y2FR32_ARAVE</name>
<comment type="subcellular location">
    <subcellularLocation>
        <location evidence="1">Cytoplasm</location>
    </subcellularLocation>
</comment>
<gene>
    <name evidence="5" type="primary">Grcc10</name>
    <name evidence="5" type="ORF">AVEN_140817_1</name>
</gene>
<keyword evidence="4" id="KW-0963">Cytoplasm</keyword>
<dbReference type="Pfam" id="PF14974">
    <property type="entry name" value="P_C10"/>
    <property type="match status" value="1"/>
</dbReference>
<proteinExistence type="inferred from homology"/>
<dbReference type="AlphaFoldDB" id="A0A4Y2FR32"/>
<dbReference type="PANTHER" id="PTHR13463">
    <property type="entry name" value="PROTEIN C10"/>
    <property type="match status" value="1"/>
</dbReference>
<dbReference type="OrthoDB" id="75738at2759"/>
<sequence length="118" mass="13198">MSVSPTSILSVERAKASLRDIIAALSLPDHAARITEAKNNAGNDMMMYMQLVFPLATQIQQDVIQNYGFPADREGLLEFTRIIKMLAKENEEIAQMDEDLRSLLIPSMVLPYPQTTSN</sequence>
<organism evidence="5 6">
    <name type="scientific">Araneus ventricosus</name>
    <name type="common">Orbweaver spider</name>
    <name type="synonym">Epeira ventricosa</name>
    <dbReference type="NCBI Taxonomy" id="182803"/>
    <lineage>
        <taxon>Eukaryota</taxon>
        <taxon>Metazoa</taxon>
        <taxon>Ecdysozoa</taxon>
        <taxon>Arthropoda</taxon>
        <taxon>Chelicerata</taxon>
        <taxon>Arachnida</taxon>
        <taxon>Araneae</taxon>
        <taxon>Araneomorphae</taxon>
        <taxon>Entelegynae</taxon>
        <taxon>Araneoidea</taxon>
        <taxon>Araneidae</taxon>
        <taxon>Araneus</taxon>
    </lineage>
</organism>
<keyword evidence="6" id="KW-1185">Reference proteome</keyword>
<dbReference type="InterPro" id="IPR026317">
    <property type="entry name" value="P_C10"/>
</dbReference>
<reference evidence="5 6" key="1">
    <citation type="journal article" date="2019" name="Sci. Rep.">
        <title>Orb-weaving spider Araneus ventricosus genome elucidates the spidroin gene catalogue.</title>
        <authorList>
            <person name="Kono N."/>
            <person name="Nakamura H."/>
            <person name="Ohtoshi R."/>
            <person name="Moran D.A.P."/>
            <person name="Shinohara A."/>
            <person name="Yoshida Y."/>
            <person name="Fujiwara M."/>
            <person name="Mori M."/>
            <person name="Tomita M."/>
            <person name="Arakawa K."/>
        </authorList>
    </citation>
    <scope>NUCLEOTIDE SEQUENCE [LARGE SCALE GENOMIC DNA]</scope>
</reference>
<evidence type="ECO:0000256" key="2">
    <source>
        <dbReference type="ARBA" id="ARBA00007083"/>
    </source>
</evidence>
<protein>
    <recommendedName>
        <fullName evidence="3">Protein C10</fullName>
    </recommendedName>
</protein>
<dbReference type="Proteomes" id="UP000499080">
    <property type="component" value="Unassembled WGS sequence"/>
</dbReference>
<evidence type="ECO:0000256" key="3">
    <source>
        <dbReference type="ARBA" id="ARBA00020502"/>
    </source>
</evidence>
<comment type="caution">
    <text evidence="5">The sequence shown here is derived from an EMBL/GenBank/DDBJ whole genome shotgun (WGS) entry which is preliminary data.</text>
</comment>
<evidence type="ECO:0000313" key="6">
    <source>
        <dbReference type="Proteomes" id="UP000499080"/>
    </source>
</evidence>
<dbReference type="EMBL" id="BGPR01001011">
    <property type="protein sequence ID" value="GBM42935.1"/>
    <property type="molecule type" value="Genomic_DNA"/>
</dbReference>
<dbReference type="PANTHER" id="PTHR13463:SF3">
    <property type="entry name" value="PROTEIN C10"/>
    <property type="match status" value="1"/>
</dbReference>
<dbReference type="GO" id="GO:0009791">
    <property type="term" value="P:post-embryonic development"/>
    <property type="evidence" value="ECO:0007669"/>
    <property type="project" value="TreeGrafter"/>
</dbReference>
<evidence type="ECO:0000256" key="1">
    <source>
        <dbReference type="ARBA" id="ARBA00004496"/>
    </source>
</evidence>